<keyword evidence="4" id="KW-0689">Ribosomal protein</keyword>
<evidence type="ECO:0000256" key="2">
    <source>
        <dbReference type="ARBA" id="ARBA00022730"/>
    </source>
</evidence>
<dbReference type="Pfam" id="PF03939">
    <property type="entry name" value="Ribosomal_L23eN"/>
    <property type="match status" value="1"/>
</dbReference>
<organism evidence="8 9">
    <name type="scientific">Dendrobium nobile</name>
    <name type="common">Orchid</name>
    <dbReference type="NCBI Taxonomy" id="94219"/>
    <lineage>
        <taxon>Eukaryota</taxon>
        <taxon>Viridiplantae</taxon>
        <taxon>Streptophyta</taxon>
        <taxon>Embryophyta</taxon>
        <taxon>Tracheophyta</taxon>
        <taxon>Spermatophyta</taxon>
        <taxon>Magnoliopsida</taxon>
        <taxon>Liliopsida</taxon>
        <taxon>Asparagales</taxon>
        <taxon>Orchidaceae</taxon>
        <taxon>Epidendroideae</taxon>
        <taxon>Malaxideae</taxon>
        <taxon>Dendrobiinae</taxon>
        <taxon>Dendrobium</taxon>
    </lineage>
</organism>
<dbReference type="HAMAP" id="MF_01369_A">
    <property type="entry name" value="Ribosomal_uL23_A"/>
    <property type="match status" value="1"/>
</dbReference>
<dbReference type="InterPro" id="IPR005633">
    <property type="entry name" value="Ribosomal_uL23_N"/>
</dbReference>
<reference evidence="8" key="1">
    <citation type="journal article" date="2022" name="Front. Genet.">
        <title>Chromosome-Scale Assembly of the Dendrobium nobile Genome Provides Insights Into the Molecular Mechanism of the Biosynthesis of the Medicinal Active Ingredient of Dendrobium.</title>
        <authorList>
            <person name="Xu Q."/>
            <person name="Niu S.-C."/>
            <person name="Li K.-L."/>
            <person name="Zheng P.-J."/>
            <person name="Zhang X.-J."/>
            <person name="Jia Y."/>
            <person name="Liu Y."/>
            <person name="Niu Y.-X."/>
            <person name="Yu L.-H."/>
            <person name="Chen D.-F."/>
            <person name="Zhang G.-Q."/>
        </authorList>
    </citation>
    <scope>NUCLEOTIDE SEQUENCE</scope>
    <source>
        <tissue evidence="8">Leaf</tissue>
    </source>
</reference>
<feature type="domain" description="Large ribosomal subunit protein uL23 N-terminal" evidence="7">
    <location>
        <begin position="14"/>
        <end position="65"/>
    </location>
</feature>
<dbReference type="Proteomes" id="UP000829196">
    <property type="component" value="Unassembled WGS sequence"/>
</dbReference>
<dbReference type="NCBIfam" id="NF011118">
    <property type="entry name" value="PRK14548.1"/>
    <property type="match status" value="1"/>
</dbReference>
<dbReference type="FunFam" id="3.30.70.330:FF:000035">
    <property type="entry name" value="60S ribosomal protein L23a"/>
    <property type="match status" value="1"/>
</dbReference>
<dbReference type="EMBL" id="JAGYWB010000002">
    <property type="protein sequence ID" value="KAI0528754.1"/>
    <property type="molecule type" value="Genomic_DNA"/>
</dbReference>
<accession>A0A8T3C7S5</accession>
<dbReference type="InterPro" id="IPR012678">
    <property type="entry name" value="Ribosomal_uL23/eL15/eS24_sf"/>
</dbReference>
<gene>
    <name evidence="8" type="ORF">KFK09_001296</name>
</gene>
<name>A0A8T3C7S5_DENNO</name>
<dbReference type="InterPro" id="IPR012677">
    <property type="entry name" value="Nucleotide-bd_a/b_plait_sf"/>
</dbReference>
<dbReference type="Pfam" id="PF00276">
    <property type="entry name" value="Ribosomal_L23"/>
    <property type="match status" value="1"/>
</dbReference>
<dbReference type="GO" id="GO:0009644">
    <property type="term" value="P:response to high light intensity"/>
    <property type="evidence" value="ECO:0007669"/>
    <property type="project" value="UniProtKB-ARBA"/>
</dbReference>
<sequence>MAPPVKATSKKSDAKSQAVKVAKAVKSGASSIKKKAKKIRTSVTFHRPKTQKKPGEPKYPRISAPPRNKLDHYQILKYPLTTESAMKKIEENNTLVFIVDIRADKKKIKAAVKKMYNIQTKKVNTLIRPDGTKKAYVRLTPDYDALDVANKIVLAIPNSSSSKHVGDVDVENIGRISDEMVGDYVLVPLHQLVLTPNVVVDAFEDNAPCNGNLDVGNVILSDINYRIDLNISSGDLVMLSNDSPKDILGVSPIIVNVINNDVIFDVPISIILKDALNAHLTLHSKEFCVDHFEWLDDYSSLASEGDGDDKVELKDDFFILNISFLCALEHLLDCGLWVFCS</sequence>
<dbReference type="GO" id="GO:1990904">
    <property type="term" value="C:ribonucleoprotein complex"/>
    <property type="evidence" value="ECO:0007669"/>
    <property type="project" value="UniProtKB-KW"/>
</dbReference>
<dbReference type="PANTHER" id="PTHR11620">
    <property type="entry name" value="60S RIBOSOMAL PROTEIN L23A"/>
    <property type="match status" value="1"/>
</dbReference>
<dbReference type="InterPro" id="IPR013025">
    <property type="entry name" value="Ribosomal_uL23-like"/>
</dbReference>
<keyword evidence="2" id="KW-0699">rRNA-binding</keyword>
<proteinExistence type="inferred from homology"/>
<evidence type="ECO:0000259" key="7">
    <source>
        <dbReference type="Pfam" id="PF03939"/>
    </source>
</evidence>
<evidence type="ECO:0000256" key="6">
    <source>
        <dbReference type="SAM" id="MobiDB-lite"/>
    </source>
</evidence>
<dbReference type="OrthoDB" id="1267328at2759"/>
<evidence type="ECO:0000256" key="5">
    <source>
        <dbReference type="ARBA" id="ARBA00023274"/>
    </source>
</evidence>
<evidence type="ECO:0000313" key="8">
    <source>
        <dbReference type="EMBL" id="KAI0528754.1"/>
    </source>
</evidence>
<evidence type="ECO:0000256" key="1">
    <source>
        <dbReference type="ARBA" id="ARBA00006700"/>
    </source>
</evidence>
<dbReference type="Gene3D" id="3.30.70.330">
    <property type="match status" value="1"/>
</dbReference>
<dbReference type="AlphaFoldDB" id="A0A8T3C7S5"/>
<keyword evidence="3" id="KW-0694">RNA-binding</keyword>
<dbReference type="SMR" id="A0A8T3C7S5"/>
<dbReference type="GO" id="GO:0005840">
    <property type="term" value="C:ribosome"/>
    <property type="evidence" value="ECO:0007669"/>
    <property type="project" value="UniProtKB-KW"/>
</dbReference>
<evidence type="ECO:0000256" key="3">
    <source>
        <dbReference type="ARBA" id="ARBA00022884"/>
    </source>
</evidence>
<keyword evidence="5" id="KW-0687">Ribonucleoprotein</keyword>
<feature type="region of interest" description="Disordered" evidence="6">
    <location>
        <begin position="46"/>
        <end position="66"/>
    </location>
</feature>
<dbReference type="SUPFAM" id="SSF54189">
    <property type="entry name" value="Ribosomal proteins S24e, L23 and L15e"/>
    <property type="match status" value="1"/>
</dbReference>
<dbReference type="GO" id="GO:0003735">
    <property type="term" value="F:structural constituent of ribosome"/>
    <property type="evidence" value="ECO:0007669"/>
    <property type="project" value="InterPro"/>
</dbReference>
<keyword evidence="9" id="KW-1185">Reference proteome</keyword>
<comment type="similarity">
    <text evidence="1">Belongs to the universal ribosomal protein uL23 family.</text>
</comment>
<protein>
    <recommendedName>
        <fullName evidence="7">Large ribosomal subunit protein uL23 N-terminal domain-containing protein</fullName>
    </recommendedName>
</protein>
<dbReference type="GO" id="GO:0019843">
    <property type="term" value="F:rRNA binding"/>
    <property type="evidence" value="ECO:0007669"/>
    <property type="project" value="UniProtKB-KW"/>
</dbReference>
<comment type="caution">
    <text evidence="8">The sequence shown here is derived from an EMBL/GenBank/DDBJ whole genome shotgun (WGS) entry which is preliminary data.</text>
</comment>
<evidence type="ECO:0000313" key="9">
    <source>
        <dbReference type="Proteomes" id="UP000829196"/>
    </source>
</evidence>
<evidence type="ECO:0000256" key="4">
    <source>
        <dbReference type="ARBA" id="ARBA00022980"/>
    </source>
</evidence>
<dbReference type="GO" id="GO:0006412">
    <property type="term" value="P:translation"/>
    <property type="evidence" value="ECO:0007669"/>
    <property type="project" value="InterPro"/>
</dbReference>